<dbReference type="EMBL" id="QJJK01000005">
    <property type="protein sequence ID" value="PXW58866.1"/>
    <property type="molecule type" value="Genomic_DNA"/>
</dbReference>
<dbReference type="Gene3D" id="3.30.1370.110">
    <property type="match status" value="1"/>
</dbReference>
<sequence>MRRRRGRALDKEEIALWHHVVKGVKPLPGRAIPALPPEEPDPGSDGQSGGESKDIARATQALADKLGVKAGGKKGVGKAAPQKPAAPKIPPLAPLERRQRLALRRGTEAIEAVLDLHGMRQTEAHAALIGFVRRAQREQKRIVVVVTGKGGGDEGRDLMFGERGVLRRLVPQWLASAELRSVVLGYGEAGRHHGGTGALYVRLRRRREERP</sequence>
<dbReference type="PANTHER" id="PTHR35562:SF2">
    <property type="entry name" value="DNA ENDONUCLEASE SMRA-RELATED"/>
    <property type="match status" value="1"/>
</dbReference>
<dbReference type="AlphaFoldDB" id="A0A2V3U7U6"/>
<evidence type="ECO:0000313" key="4">
    <source>
        <dbReference type="Proteomes" id="UP000248021"/>
    </source>
</evidence>
<dbReference type="PROSITE" id="PS50828">
    <property type="entry name" value="SMR"/>
    <property type="match status" value="1"/>
</dbReference>
<organism evidence="3 4">
    <name type="scientific">Chelatococcus asaccharovorans</name>
    <dbReference type="NCBI Taxonomy" id="28210"/>
    <lineage>
        <taxon>Bacteria</taxon>
        <taxon>Pseudomonadati</taxon>
        <taxon>Pseudomonadota</taxon>
        <taxon>Alphaproteobacteria</taxon>
        <taxon>Hyphomicrobiales</taxon>
        <taxon>Chelatococcaceae</taxon>
        <taxon>Chelatococcus</taxon>
    </lineage>
</organism>
<gene>
    <name evidence="3" type="ORF">C7450_105214</name>
</gene>
<dbReference type="PANTHER" id="PTHR35562">
    <property type="entry name" value="DNA ENDONUCLEASE SMRA-RELATED"/>
    <property type="match status" value="1"/>
</dbReference>
<dbReference type="GO" id="GO:0004519">
    <property type="term" value="F:endonuclease activity"/>
    <property type="evidence" value="ECO:0007669"/>
    <property type="project" value="UniProtKB-KW"/>
</dbReference>
<evidence type="ECO:0000313" key="3">
    <source>
        <dbReference type="EMBL" id="PXW58866.1"/>
    </source>
</evidence>
<dbReference type="Pfam" id="PF01713">
    <property type="entry name" value="Smr"/>
    <property type="match status" value="1"/>
</dbReference>
<evidence type="ECO:0000256" key="1">
    <source>
        <dbReference type="SAM" id="MobiDB-lite"/>
    </source>
</evidence>
<dbReference type="OrthoDB" id="7165597at2"/>
<dbReference type="SMART" id="SM00463">
    <property type="entry name" value="SMR"/>
    <property type="match status" value="1"/>
</dbReference>
<accession>A0A2V3U7U6</accession>
<protein>
    <submittedName>
        <fullName evidence="3">DNA-nicking Smr family endonuclease</fullName>
    </submittedName>
</protein>
<feature type="compositionally biased region" description="Low complexity" evidence="1">
    <location>
        <begin position="77"/>
        <end position="86"/>
    </location>
</feature>
<dbReference type="SUPFAM" id="SSF160443">
    <property type="entry name" value="SMR domain-like"/>
    <property type="match status" value="1"/>
</dbReference>
<dbReference type="RefSeq" id="WP_110374931.1">
    <property type="nucleotide sequence ID" value="NZ_JAHBRY010000001.1"/>
</dbReference>
<comment type="caution">
    <text evidence="3">The sequence shown here is derived from an EMBL/GenBank/DDBJ whole genome shotgun (WGS) entry which is preliminary data.</text>
</comment>
<keyword evidence="3" id="KW-0255">Endonuclease</keyword>
<proteinExistence type="predicted"/>
<keyword evidence="3" id="KW-0540">Nuclease</keyword>
<dbReference type="Proteomes" id="UP000248021">
    <property type="component" value="Unassembled WGS sequence"/>
</dbReference>
<feature type="region of interest" description="Disordered" evidence="1">
    <location>
        <begin position="68"/>
        <end position="90"/>
    </location>
</feature>
<name>A0A2V3U7U6_9HYPH</name>
<evidence type="ECO:0000259" key="2">
    <source>
        <dbReference type="PROSITE" id="PS50828"/>
    </source>
</evidence>
<dbReference type="InterPro" id="IPR036063">
    <property type="entry name" value="Smr_dom_sf"/>
</dbReference>
<dbReference type="InterPro" id="IPR002625">
    <property type="entry name" value="Smr_dom"/>
</dbReference>
<feature type="domain" description="Smr" evidence="2">
    <location>
        <begin position="114"/>
        <end position="204"/>
    </location>
</feature>
<keyword evidence="4" id="KW-1185">Reference proteome</keyword>
<keyword evidence="3" id="KW-0378">Hydrolase</keyword>
<feature type="region of interest" description="Disordered" evidence="1">
    <location>
        <begin position="26"/>
        <end position="55"/>
    </location>
</feature>
<reference evidence="3 4" key="1">
    <citation type="submission" date="2018-05" db="EMBL/GenBank/DDBJ databases">
        <title>Genomic Encyclopedia of Type Strains, Phase IV (KMG-IV): sequencing the most valuable type-strain genomes for metagenomic binning, comparative biology and taxonomic classification.</title>
        <authorList>
            <person name="Goeker M."/>
        </authorList>
    </citation>
    <scope>NUCLEOTIDE SEQUENCE [LARGE SCALE GENOMIC DNA]</scope>
    <source>
        <strain evidence="3 4">DSM 6462</strain>
    </source>
</reference>